<feature type="transmembrane region" description="Helical" evidence="1">
    <location>
        <begin position="25"/>
        <end position="48"/>
    </location>
</feature>
<evidence type="ECO:0000313" key="2">
    <source>
        <dbReference type="EMBL" id="CAA9424006.1"/>
    </source>
</evidence>
<feature type="transmembrane region" description="Helical" evidence="1">
    <location>
        <begin position="112"/>
        <end position="131"/>
    </location>
</feature>
<dbReference type="Pfam" id="PF06197">
    <property type="entry name" value="DUF998"/>
    <property type="match status" value="1"/>
</dbReference>
<accession>A0A6J4PWJ5</accession>
<sequence>MYEQPSEKATTSPTRGIVGQGLVRLGAWAWVLGTIQCFALQLIVGAAWSEPYSWAANNISDLGNVGCGAWDGRHVCSPLHAWMNVSFVLQGLLLVVGLVLTGPLWRGGFSSWAWHTLILLSGTAWVMVGLAPADVNLALHLLAALVIFFLGNASLLLVANPSRGSGMRAIRPYSLTLGAVGLASAVLFLGHQDLGLGLGTLERLAVFPLQVWALLIGISILRRVKR</sequence>
<gene>
    <name evidence="2" type="ORF">AVDCRST_MAG01-01-2464</name>
</gene>
<organism evidence="2">
    <name type="scientific">uncultured Rubrobacteraceae bacterium</name>
    <dbReference type="NCBI Taxonomy" id="349277"/>
    <lineage>
        <taxon>Bacteria</taxon>
        <taxon>Bacillati</taxon>
        <taxon>Actinomycetota</taxon>
        <taxon>Rubrobacteria</taxon>
        <taxon>Rubrobacterales</taxon>
        <taxon>Rubrobacteraceae</taxon>
        <taxon>environmental samples</taxon>
    </lineage>
</organism>
<keyword evidence="1" id="KW-0472">Membrane</keyword>
<protein>
    <recommendedName>
        <fullName evidence="3">DUF998 domain-containing protein</fullName>
    </recommendedName>
</protein>
<evidence type="ECO:0008006" key="3">
    <source>
        <dbReference type="Google" id="ProtNLM"/>
    </source>
</evidence>
<name>A0A6J4PWJ5_9ACTN</name>
<dbReference type="AlphaFoldDB" id="A0A6J4PWJ5"/>
<feature type="transmembrane region" description="Helical" evidence="1">
    <location>
        <begin position="203"/>
        <end position="221"/>
    </location>
</feature>
<feature type="transmembrane region" description="Helical" evidence="1">
    <location>
        <begin position="137"/>
        <end position="158"/>
    </location>
</feature>
<reference evidence="2" key="1">
    <citation type="submission" date="2020-02" db="EMBL/GenBank/DDBJ databases">
        <authorList>
            <person name="Meier V. D."/>
        </authorList>
    </citation>
    <scope>NUCLEOTIDE SEQUENCE</scope>
    <source>
        <strain evidence="2">AVDCRST_MAG01</strain>
    </source>
</reference>
<keyword evidence="1" id="KW-0812">Transmembrane</keyword>
<evidence type="ECO:0000256" key="1">
    <source>
        <dbReference type="SAM" id="Phobius"/>
    </source>
</evidence>
<keyword evidence="1" id="KW-1133">Transmembrane helix</keyword>
<dbReference type="EMBL" id="CADCUW010000337">
    <property type="protein sequence ID" value="CAA9424006.1"/>
    <property type="molecule type" value="Genomic_DNA"/>
</dbReference>
<feature type="transmembrane region" description="Helical" evidence="1">
    <location>
        <begin position="81"/>
        <end position="100"/>
    </location>
</feature>
<feature type="transmembrane region" description="Helical" evidence="1">
    <location>
        <begin position="170"/>
        <end position="191"/>
    </location>
</feature>
<dbReference type="InterPro" id="IPR009339">
    <property type="entry name" value="DUF998"/>
</dbReference>
<proteinExistence type="predicted"/>